<dbReference type="CDD" id="cd08916">
    <property type="entry name" value="TrHb3_P"/>
    <property type="match status" value="1"/>
</dbReference>
<dbReference type="AlphaFoldDB" id="A0A2N3U6X9"/>
<evidence type="ECO:0000313" key="7">
    <source>
        <dbReference type="Proteomes" id="UP000233782"/>
    </source>
</evidence>
<comment type="caution">
    <text evidence="6">The sequence shown here is derived from an EMBL/GenBank/DDBJ whole genome shotgun (WGS) entry which is preliminary data.</text>
</comment>
<organism evidence="6 7">
    <name type="scientific">Pontibacter ramchanderi</name>
    <dbReference type="NCBI Taxonomy" id="1179743"/>
    <lineage>
        <taxon>Bacteria</taxon>
        <taxon>Pseudomonadati</taxon>
        <taxon>Bacteroidota</taxon>
        <taxon>Cytophagia</taxon>
        <taxon>Cytophagales</taxon>
        <taxon>Hymenobacteraceae</taxon>
        <taxon>Pontibacter</taxon>
    </lineage>
</organism>
<reference evidence="6 7" key="1">
    <citation type="submission" date="2017-12" db="EMBL/GenBank/DDBJ databases">
        <title>Genomic Encyclopedia of Type Strains, Phase III (KMG-III): the genomes of soil and plant-associated and newly described type strains.</title>
        <authorList>
            <person name="Whitman W."/>
        </authorList>
    </citation>
    <scope>NUCLEOTIDE SEQUENCE [LARGE SCALE GENOMIC DNA]</scope>
    <source>
        <strain evidence="6 7">LP43</strain>
    </source>
</reference>
<evidence type="ECO:0000256" key="4">
    <source>
        <dbReference type="ARBA" id="ARBA00023004"/>
    </source>
</evidence>
<dbReference type="Proteomes" id="UP000233782">
    <property type="component" value="Unassembled WGS sequence"/>
</dbReference>
<evidence type="ECO:0000256" key="5">
    <source>
        <dbReference type="PIRSR" id="PIRSR601486-1"/>
    </source>
</evidence>
<keyword evidence="4 5" id="KW-0408">Iron</keyword>
<dbReference type="GO" id="GO:0046872">
    <property type="term" value="F:metal ion binding"/>
    <property type="evidence" value="ECO:0007669"/>
    <property type="project" value="UniProtKB-KW"/>
</dbReference>
<proteinExistence type="predicted"/>
<dbReference type="EMBL" id="PJMU01000005">
    <property type="protein sequence ID" value="PKV62498.1"/>
    <property type="molecule type" value="Genomic_DNA"/>
</dbReference>
<gene>
    <name evidence="6" type="ORF">BD749_3701</name>
</gene>
<feature type="binding site" description="distal binding residue" evidence="5">
    <location>
        <position position="64"/>
    </location>
    <ligand>
        <name>heme</name>
        <dbReference type="ChEBI" id="CHEBI:30413"/>
    </ligand>
    <ligandPart>
        <name>Fe</name>
        <dbReference type="ChEBI" id="CHEBI:18248"/>
    </ligandPart>
</feature>
<evidence type="ECO:0000256" key="1">
    <source>
        <dbReference type="ARBA" id="ARBA00022448"/>
    </source>
</evidence>
<protein>
    <submittedName>
        <fullName evidence="6">Hemoglobin</fullName>
    </submittedName>
</protein>
<evidence type="ECO:0000313" key="6">
    <source>
        <dbReference type="EMBL" id="PKV62498.1"/>
    </source>
</evidence>
<dbReference type="InterPro" id="IPR009050">
    <property type="entry name" value="Globin-like_sf"/>
</dbReference>
<dbReference type="GO" id="GO:0019825">
    <property type="term" value="F:oxygen binding"/>
    <property type="evidence" value="ECO:0007669"/>
    <property type="project" value="InterPro"/>
</dbReference>
<dbReference type="InterPro" id="IPR012292">
    <property type="entry name" value="Globin/Proto"/>
</dbReference>
<keyword evidence="1" id="KW-0813">Transport</keyword>
<name>A0A2N3U6X9_9BACT</name>
<dbReference type="SUPFAM" id="SSF46458">
    <property type="entry name" value="Globin-like"/>
    <property type="match status" value="1"/>
</dbReference>
<keyword evidence="2 5" id="KW-0349">Heme</keyword>
<accession>A0A2N3U6X9</accession>
<dbReference type="GO" id="GO:0020037">
    <property type="term" value="F:heme binding"/>
    <property type="evidence" value="ECO:0007669"/>
    <property type="project" value="InterPro"/>
</dbReference>
<sequence length="151" mass="17512">MSFFPRCCVSNFVTLLGFNLQHMKEDIKDEQDIKLLVDSFYAKVNEDDLLGPVFNGFANVNWEHHLPIMYSFWSSVLFGTMAYKGQPFPKHMRLPIDRQHFARWVTLFTETADELFEGEKTKELKQKANSIAQVFQMKMGLIGIIGKETVL</sequence>
<dbReference type="Gene3D" id="1.10.490.10">
    <property type="entry name" value="Globins"/>
    <property type="match status" value="1"/>
</dbReference>
<evidence type="ECO:0000256" key="3">
    <source>
        <dbReference type="ARBA" id="ARBA00022723"/>
    </source>
</evidence>
<dbReference type="Pfam" id="PF01152">
    <property type="entry name" value="Bac_globin"/>
    <property type="match status" value="1"/>
</dbReference>
<keyword evidence="7" id="KW-1185">Reference proteome</keyword>
<keyword evidence="3 5" id="KW-0479">Metal-binding</keyword>
<dbReference type="InterPro" id="IPR001486">
    <property type="entry name" value="Hemoglobin_trunc"/>
</dbReference>
<evidence type="ECO:0000256" key="2">
    <source>
        <dbReference type="ARBA" id="ARBA00022617"/>
    </source>
</evidence>